<keyword evidence="1" id="KW-0812">Transmembrane</keyword>
<dbReference type="Proteomes" id="UP000198636">
    <property type="component" value="Unassembled WGS sequence"/>
</dbReference>
<evidence type="ECO:0000313" key="3">
    <source>
        <dbReference type="Proteomes" id="UP000198636"/>
    </source>
</evidence>
<reference evidence="2 3" key="1">
    <citation type="submission" date="2016-10" db="EMBL/GenBank/DDBJ databases">
        <authorList>
            <person name="de Groot N.N."/>
        </authorList>
    </citation>
    <scope>NUCLEOTIDE SEQUENCE [LARGE SCALE GENOMIC DNA]</scope>
    <source>
        <strain evidence="2 3">DSM 18978</strain>
    </source>
</reference>
<evidence type="ECO:0000256" key="1">
    <source>
        <dbReference type="SAM" id="Phobius"/>
    </source>
</evidence>
<sequence length="186" mass="21504">MLEKCFLAERLEFTTIMGISFSSVKAYYRDKTDGRMNTMKDVKKVKNLLILTLVMSLFLFSFVSAKTSEDELNVGEEDIFFYQCVHEHHQGQECDLPADDHGFVELDINIDDVEIMAIECSRCDGYITTTHVGTGGWDYIGATTCNTHVNCAIKTYVRHHYYEERCGGKCAYLRRFSVPEYDYKHR</sequence>
<keyword evidence="1" id="KW-0472">Membrane</keyword>
<keyword evidence="1" id="KW-1133">Transmembrane helix</keyword>
<organism evidence="2 3">
    <name type="scientific">Alkaliphilus peptidifermentans DSM 18978</name>
    <dbReference type="NCBI Taxonomy" id="1120976"/>
    <lineage>
        <taxon>Bacteria</taxon>
        <taxon>Bacillati</taxon>
        <taxon>Bacillota</taxon>
        <taxon>Clostridia</taxon>
        <taxon>Peptostreptococcales</taxon>
        <taxon>Natronincolaceae</taxon>
        <taxon>Alkaliphilus</taxon>
    </lineage>
</organism>
<keyword evidence="3" id="KW-1185">Reference proteome</keyword>
<feature type="transmembrane region" description="Helical" evidence="1">
    <location>
        <begin position="45"/>
        <end position="63"/>
    </location>
</feature>
<evidence type="ECO:0000313" key="2">
    <source>
        <dbReference type="EMBL" id="SCZ08412.1"/>
    </source>
</evidence>
<dbReference type="AlphaFoldDB" id="A0A1G5L6A1"/>
<accession>A0A1G5L6A1</accession>
<gene>
    <name evidence="2" type="ORF">SAMN03080606_04114</name>
</gene>
<dbReference type="EMBL" id="FMUS01000041">
    <property type="protein sequence ID" value="SCZ08412.1"/>
    <property type="molecule type" value="Genomic_DNA"/>
</dbReference>
<name>A0A1G5L6A1_9FIRM</name>
<dbReference type="STRING" id="1120976.SAMN03080606_04114"/>
<protein>
    <submittedName>
        <fullName evidence="2">Uncharacterized protein</fullName>
    </submittedName>
</protein>
<proteinExistence type="predicted"/>